<proteinExistence type="predicted"/>
<feature type="compositionally biased region" description="Polar residues" evidence="1">
    <location>
        <begin position="77"/>
        <end position="94"/>
    </location>
</feature>
<reference evidence="2" key="2">
    <citation type="journal article" date="2023" name="Science">
        <title>Genomic signatures of disease resistance in endangered staghorn corals.</title>
        <authorList>
            <person name="Vollmer S.V."/>
            <person name="Selwyn J.D."/>
            <person name="Despard B.A."/>
            <person name="Roesel C.L."/>
        </authorList>
    </citation>
    <scope>NUCLEOTIDE SEQUENCE</scope>
    <source>
        <strain evidence="2">K2</strain>
    </source>
</reference>
<feature type="compositionally biased region" description="Polar residues" evidence="1">
    <location>
        <begin position="35"/>
        <end position="46"/>
    </location>
</feature>
<dbReference type="Proteomes" id="UP001249851">
    <property type="component" value="Unassembled WGS sequence"/>
</dbReference>
<protein>
    <submittedName>
        <fullName evidence="2">Uncharacterized protein</fullName>
    </submittedName>
</protein>
<evidence type="ECO:0000313" key="2">
    <source>
        <dbReference type="EMBL" id="KAK2552796.1"/>
    </source>
</evidence>
<name>A0AAD9UWR7_ACRCE</name>
<accession>A0AAD9UWR7</accession>
<dbReference type="EMBL" id="JARQWQ010000083">
    <property type="protein sequence ID" value="KAK2552796.1"/>
    <property type="molecule type" value="Genomic_DNA"/>
</dbReference>
<feature type="region of interest" description="Disordered" evidence="1">
    <location>
        <begin position="35"/>
        <end position="136"/>
    </location>
</feature>
<reference evidence="2" key="1">
    <citation type="journal article" date="2023" name="G3 (Bethesda)">
        <title>Whole genome assembly and annotation of the endangered Caribbean coral Acropora cervicornis.</title>
        <authorList>
            <person name="Selwyn J.D."/>
            <person name="Vollmer S.V."/>
        </authorList>
    </citation>
    <scope>NUCLEOTIDE SEQUENCE</scope>
    <source>
        <strain evidence="2">K2</strain>
    </source>
</reference>
<keyword evidence="3" id="KW-1185">Reference proteome</keyword>
<comment type="caution">
    <text evidence="2">The sequence shown here is derived from an EMBL/GenBank/DDBJ whole genome shotgun (WGS) entry which is preliminary data.</text>
</comment>
<evidence type="ECO:0000256" key="1">
    <source>
        <dbReference type="SAM" id="MobiDB-lite"/>
    </source>
</evidence>
<gene>
    <name evidence="2" type="ORF">P5673_025956</name>
</gene>
<organism evidence="2 3">
    <name type="scientific">Acropora cervicornis</name>
    <name type="common">Staghorn coral</name>
    <dbReference type="NCBI Taxonomy" id="6130"/>
    <lineage>
        <taxon>Eukaryota</taxon>
        <taxon>Metazoa</taxon>
        <taxon>Cnidaria</taxon>
        <taxon>Anthozoa</taxon>
        <taxon>Hexacorallia</taxon>
        <taxon>Scleractinia</taxon>
        <taxon>Astrocoeniina</taxon>
        <taxon>Acroporidae</taxon>
        <taxon>Acropora</taxon>
    </lineage>
</organism>
<evidence type="ECO:0000313" key="3">
    <source>
        <dbReference type="Proteomes" id="UP001249851"/>
    </source>
</evidence>
<sequence length="136" mass="15451">MQRILREHQQQMHAIEKDKKEIEEEKVKQRLVQEVQRSNQLQDKQQTGVGSVPPPTPVALSPVASNGGRSIEKDDLSSSYPNMTENEGEYTTVSVDRIRKATSDDETQMASPREDLEKQILSPFGSSQERSENRKN</sequence>
<dbReference type="AlphaFoldDB" id="A0AAD9UWR7"/>